<dbReference type="Gene3D" id="1.10.630.10">
    <property type="entry name" value="Cytochrome P450"/>
    <property type="match status" value="1"/>
</dbReference>
<dbReference type="Pfam" id="PF00067">
    <property type="entry name" value="p450"/>
    <property type="match status" value="2"/>
</dbReference>
<comment type="similarity">
    <text evidence="1 2">Belongs to the cytochrome P450 family.</text>
</comment>
<protein>
    <submittedName>
        <fullName evidence="4">Cytochrome P450</fullName>
    </submittedName>
</protein>
<evidence type="ECO:0000256" key="2">
    <source>
        <dbReference type="RuleBase" id="RU000461"/>
    </source>
</evidence>
<dbReference type="PANTHER" id="PTHR46696">
    <property type="entry name" value="P450, PUTATIVE (EUROFUNG)-RELATED"/>
    <property type="match status" value="1"/>
</dbReference>
<proteinExistence type="inferred from homology"/>
<dbReference type="PRINTS" id="PR00359">
    <property type="entry name" value="BP450"/>
</dbReference>
<evidence type="ECO:0000256" key="3">
    <source>
        <dbReference type="SAM" id="MobiDB-lite"/>
    </source>
</evidence>
<keyword evidence="2" id="KW-0349">Heme</keyword>
<keyword evidence="2" id="KW-0479">Metal-binding</keyword>
<dbReference type="PANTHER" id="PTHR46696:SF1">
    <property type="entry name" value="CYTOCHROME P450 YJIB-RELATED"/>
    <property type="match status" value="1"/>
</dbReference>
<comment type="caution">
    <text evidence="4">The sequence shown here is derived from an EMBL/GenBank/DDBJ whole genome shotgun (WGS) entry which is preliminary data.</text>
</comment>
<evidence type="ECO:0000313" key="4">
    <source>
        <dbReference type="EMBL" id="GAA2042861.1"/>
    </source>
</evidence>
<dbReference type="Proteomes" id="UP001500751">
    <property type="component" value="Unassembled WGS sequence"/>
</dbReference>
<dbReference type="EMBL" id="BAAAQN010000034">
    <property type="protein sequence ID" value="GAA2042861.1"/>
    <property type="molecule type" value="Genomic_DNA"/>
</dbReference>
<keyword evidence="2" id="KW-0503">Monooxygenase</keyword>
<keyword evidence="2" id="KW-0408">Iron</keyword>
<dbReference type="PROSITE" id="PS00086">
    <property type="entry name" value="CYTOCHROME_P450"/>
    <property type="match status" value="1"/>
</dbReference>
<dbReference type="InterPro" id="IPR001128">
    <property type="entry name" value="Cyt_P450"/>
</dbReference>
<feature type="region of interest" description="Disordered" evidence="3">
    <location>
        <begin position="421"/>
        <end position="443"/>
    </location>
</feature>
<gene>
    <name evidence="4" type="ORF">GCM10009839_52270</name>
</gene>
<dbReference type="CDD" id="cd11029">
    <property type="entry name" value="CYP107-like"/>
    <property type="match status" value="1"/>
</dbReference>
<evidence type="ECO:0000313" key="5">
    <source>
        <dbReference type="Proteomes" id="UP001500751"/>
    </source>
</evidence>
<name>A0ABN2USD5_9ACTN</name>
<dbReference type="RefSeq" id="WP_344668293.1">
    <property type="nucleotide sequence ID" value="NZ_BAAAQN010000034.1"/>
</dbReference>
<accession>A0ABN2USD5</accession>
<keyword evidence="2" id="KW-0560">Oxidoreductase</keyword>
<organism evidence="4 5">
    <name type="scientific">Catenulispora yoronensis</name>
    <dbReference type="NCBI Taxonomy" id="450799"/>
    <lineage>
        <taxon>Bacteria</taxon>
        <taxon>Bacillati</taxon>
        <taxon>Actinomycetota</taxon>
        <taxon>Actinomycetes</taxon>
        <taxon>Catenulisporales</taxon>
        <taxon>Catenulisporaceae</taxon>
        <taxon>Catenulispora</taxon>
    </lineage>
</organism>
<sequence length="443" mass="47685">MTRYQQGETEPVDLADQDFLRDPFSAYARIRERAAMVRGILPGTEPWWIATRYEDVRALMKDPRFVNNAANVPGVPPRPGIDRRRLAGGVPADYLKYLQAGMPGLDGADHERVRRLVAGAFTARRVAGLRPRIEAVVGALLDRLPDAADSGVVDLLAHFAYPLPLTVICELVGVPEADRGRWREWSARLSAGAGDAVVGMVDYTHALVERRRSAPRDDLVSALVRARDADGDGDRLSDTELVTLVLSLVVAGHESSAHLIGNGIAALLAHPDQLSLLRTRPELLPDAVDELLRWCGPVVAAFNRYATQDVAFGGVTVRRGESVLPAVVAANHDPRRFRAPEALDIRRETGSRREAHLGFGHGPHYCLGAPLARLEGEVALGALWDRFPDLALAVAPGELRRVPMNGAWRLVSLPVRISGGSPPAAAPANATSAATSAASGVPE</sequence>
<dbReference type="InterPro" id="IPR036396">
    <property type="entry name" value="Cyt_P450_sf"/>
</dbReference>
<reference evidence="4 5" key="1">
    <citation type="journal article" date="2019" name="Int. J. Syst. Evol. Microbiol.">
        <title>The Global Catalogue of Microorganisms (GCM) 10K type strain sequencing project: providing services to taxonomists for standard genome sequencing and annotation.</title>
        <authorList>
            <consortium name="The Broad Institute Genomics Platform"/>
            <consortium name="The Broad Institute Genome Sequencing Center for Infectious Disease"/>
            <person name="Wu L."/>
            <person name="Ma J."/>
        </authorList>
    </citation>
    <scope>NUCLEOTIDE SEQUENCE [LARGE SCALE GENOMIC DNA]</scope>
    <source>
        <strain evidence="4 5">JCM 16014</strain>
    </source>
</reference>
<dbReference type="InterPro" id="IPR017972">
    <property type="entry name" value="Cyt_P450_CS"/>
</dbReference>
<dbReference type="SUPFAM" id="SSF48264">
    <property type="entry name" value="Cytochrome P450"/>
    <property type="match status" value="1"/>
</dbReference>
<keyword evidence="5" id="KW-1185">Reference proteome</keyword>
<evidence type="ECO:0000256" key="1">
    <source>
        <dbReference type="ARBA" id="ARBA00010617"/>
    </source>
</evidence>
<dbReference type="InterPro" id="IPR002397">
    <property type="entry name" value="Cyt_P450_B"/>
</dbReference>